<evidence type="ECO:0000256" key="1">
    <source>
        <dbReference type="SAM" id="MobiDB-lite"/>
    </source>
</evidence>
<reference evidence="3" key="1">
    <citation type="journal article" date="2017" name="Nat. Microbiol.">
        <title>Global analysis of biosynthetic gene clusters reveals vast potential of secondary metabolite production in Penicillium species.</title>
        <authorList>
            <person name="Nielsen J.C."/>
            <person name="Grijseels S."/>
            <person name="Prigent S."/>
            <person name="Ji B."/>
            <person name="Dainat J."/>
            <person name="Nielsen K.F."/>
            <person name="Frisvad J.C."/>
            <person name="Workman M."/>
            <person name="Nielsen J."/>
        </authorList>
    </citation>
    <scope>NUCLEOTIDE SEQUENCE [LARGE SCALE GENOMIC DNA]</scope>
    <source>
        <strain evidence="3">IBT 31811</strain>
    </source>
</reference>
<sequence length="158" mass="17697">MAHTLNMLVGLKFYSITLLTSNKAAALTLRNTRQQSGQEFVCQMYKLMGRLRRNGNQIKIRWAPASEGNKLLGLVKEQARTVTQEDALLQARVPRMKSTTLNIARSQAVPNNGLPENHRRTNVHVDKQDKLLSISSFEAGSGPHSGPKQKADRPEPRR</sequence>
<organism evidence="2 3">
    <name type="scientific">Penicillium antarcticum</name>
    <dbReference type="NCBI Taxonomy" id="416450"/>
    <lineage>
        <taxon>Eukaryota</taxon>
        <taxon>Fungi</taxon>
        <taxon>Dikarya</taxon>
        <taxon>Ascomycota</taxon>
        <taxon>Pezizomycotina</taxon>
        <taxon>Eurotiomycetes</taxon>
        <taxon>Eurotiomycetidae</taxon>
        <taxon>Eurotiales</taxon>
        <taxon>Aspergillaceae</taxon>
        <taxon>Penicillium</taxon>
    </lineage>
</organism>
<comment type="caution">
    <text evidence="2">The sequence shown here is derived from an EMBL/GenBank/DDBJ whole genome shotgun (WGS) entry which is preliminary data.</text>
</comment>
<dbReference type="STRING" id="416450.A0A1V6PGS1"/>
<dbReference type="EMBL" id="MDYN01000141">
    <property type="protein sequence ID" value="OQD75882.1"/>
    <property type="molecule type" value="Genomic_DNA"/>
</dbReference>
<feature type="region of interest" description="Disordered" evidence="1">
    <location>
        <begin position="108"/>
        <end position="158"/>
    </location>
</feature>
<name>A0A1V6PGS1_9EURO</name>
<keyword evidence="3" id="KW-1185">Reference proteome</keyword>
<evidence type="ECO:0000313" key="3">
    <source>
        <dbReference type="Proteomes" id="UP000191672"/>
    </source>
</evidence>
<evidence type="ECO:0000313" key="2">
    <source>
        <dbReference type="EMBL" id="OQD75882.1"/>
    </source>
</evidence>
<feature type="compositionally biased region" description="Basic and acidic residues" evidence="1">
    <location>
        <begin position="149"/>
        <end position="158"/>
    </location>
</feature>
<gene>
    <name evidence="2" type="ORF">PENANT_c141G06323</name>
</gene>
<proteinExistence type="predicted"/>
<dbReference type="Proteomes" id="UP000191672">
    <property type="component" value="Unassembled WGS sequence"/>
</dbReference>
<dbReference type="AlphaFoldDB" id="A0A1V6PGS1"/>
<protein>
    <submittedName>
        <fullName evidence="2">Uncharacterized protein</fullName>
    </submittedName>
</protein>
<feature type="compositionally biased region" description="Basic and acidic residues" evidence="1">
    <location>
        <begin position="116"/>
        <end position="130"/>
    </location>
</feature>
<accession>A0A1V6PGS1</accession>